<dbReference type="Gene3D" id="1.10.10.60">
    <property type="entry name" value="Homeodomain-like"/>
    <property type="match status" value="1"/>
</dbReference>
<evidence type="ECO:0000256" key="3">
    <source>
        <dbReference type="ARBA" id="ARBA00023163"/>
    </source>
</evidence>
<dbReference type="InterPro" id="IPR018060">
    <property type="entry name" value="HTH_AraC"/>
</dbReference>
<evidence type="ECO:0000256" key="1">
    <source>
        <dbReference type="ARBA" id="ARBA00023015"/>
    </source>
</evidence>
<evidence type="ECO:0000256" key="2">
    <source>
        <dbReference type="ARBA" id="ARBA00023125"/>
    </source>
</evidence>
<organism evidence="5 6">
    <name type="scientific">Ruminococcus albus 8</name>
    <dbReference type="NCBI Taxonomy" id="246199"/>
    <lineage>
        <taxon>Bacteria</taxon>
        <taxon>Bacillati</taxon>
        <taxon>Bacillota</taxon>
        <taxon>Clostridia</taxon>
        <taxon>Eubacteriales</taxon>
        <taxon>Oscillospiraceae</taxon>
        <taxon>Ruminococcus</taxon>
    </lineage>
</organism>
<evidence type="ECO:0000313" key="6">
    <source>
        <dbReference type="Proteomes" id="UP000004259"/>
    </source>
</evidence>
<keyword evidence="3" id="KW-0804">Transcription</keyword>
<dbReference type="PROSITE" id="PS00041">
    <property type="entry name" value="HTH_ARAC_FAMILY_1"/>
    <property type="match status" value="1"/>
</dbReference>
<evidence type="ECO:0000259" key="4">
    <source>
        <dbReference type="PROSITE" id="PS01124"/>
    </source>
</evidence>
<dbReference type="OrthoDB" id="9772607at2"/>
<dbReference type="PROSITE" id="PS01124">
    <property type="entry name" value="HTH_ARAC_FAMILY_2"/>
    <property type="match status" value="1"/>
</dbReference>
<sequence length="324" mass="36977">MSSDLFDQLDDAGFGSNVHEIAAEGECRVLRLDNSSGEAFMTMYRVFDGIYLMYNDFHLRSCISEYQNAETVLCIDHCREGRIEHENKLGGRYYMEAGDLRIDRRVHHSGKVELPLAHYHGMTIGFMNEPAQRSIKREMPSLNIDLDKLAQKFCPDSKEFLLRTNEPLNLLFSQLYHAPKSIRLDYYRVKIAELLLLLETTDPAAQTVQRQYFPAGQTDKVKEIHSLITGSLEKTFTAEELSEISGMPPATLRKVFKAVYGVPIYRYIKGYKMKAAAAMLISEGLTVSEISQRLGYDNASKFAAAFRDIMGVTPQNYRKRQEDI</sequence>
<proteinExistence type="predicted"/>
<keyword evidence="1" id="KW-0805">Transcription regulation</keyword>
<gene>
    <name evidence="5" type="ORF">CUS_7093</name>
</gene>
<dbReference type="STRING" id="246199.CUS_7093"/>
<evidence type="ECO:0000313" key="5">
    <source>
        <dbReference type="EMBL" id="EGC02607.1"/>
    </source>
</evidence>
<dbReference type="PRINTS" id="PR00032">
    <property type="entry name" value="HTHARAC"/>
</dbReference>
<dbReference type="AlphaFoldDB" id="E9SDS8"/>
<dbReference type="InterPro" id="IPR053142">
    <property type="entry name" value="PchR_regulatory_protein"/>
</dbReference>
<dbReference type="PANTHER" id="PTHR47893">
    <property type="entry name" value="REGULATORY PROTEIN PCHR"/>
    <property type="match status" value="1"/>
</dbReference>
<feature type="domain" description="HTH araC/xylS-type" evidence="4">
    <location>
        <begin position="222"/>
        <end position="320"/>
    </location>
</feature>
<dbReference type="InterPro" id="IPR018062">
    <property type="entry name" value="HTH_AraC-typ_CS"/>
</dbReference>
<protein>
    <submittedName>
        <fullName evidence="5">Transcriptional regulator, AraC family</fullName>
    </submittedName>
</protein>
<dbReference type="RefSeq" id="WP_002850561.1">
    <property type="nucleotide sequence ID" value="NZ_ADKM02000091.1"/>
</dbReference>
<dbReference type="Pfam" id="PF12833">
    <property type="entry name" value="HTH_18"/>
    <property type="match status" value="1"/>
</dbReference>
<keyword evidence="2" id="KW-0238">DNA-binding</keyword>
<keyword evidence="6" id="KW-1185">Reference proteome</keyword>
<name>E9SDS8_RUMAL</name>
<dbReference type="GO" id="GO:0003700">
    <property type="term" value="F:DNA-binding transcription factor activity"/>
    <property type="evidence" value="ECO:0007669"/>
    <property type="project" value="InterPro"/>
</dbReference>
<dbReference type="InterPro" id="IPR020449">
    <property type="entry name" value="Tscrpt_reg_AraC-type_HTH"/>
</dbReference>
<reference evidence="5 6" key="1">
    <citation type="submission" date="2011-02" db="EMBL/GenBank/DDBJ databases">
        <authorList>
            <person name="Nelson K.E."/>
            <person name="Sutton G."/>
            <person name="Torralba M."/>
            <person name="Durkin S."/>
            <person name="Harkins D."/>
            <person name="Montgomery R."/>
            <person name="Ziemer C."/>
            <person name="Klaassens E."/>
            <person name="Ocuiv P."/>
            <person name="Morrison M."/>
        </authorList>
    </citation>
    <scope>NUCLEOTIDE SEQUENCE [LARGE SCALE GENOMIC DNA]</scope>
    <source>
        <strain evidence="5 6">8</strain>
    </source>
</reference>
<accession>E9SDS8</accession>
<dbReference type="GO" id="GO:0043565">
    <property type="term" value="F:sequence-specific DNA binding"/>
    <property type="evidence" value="ECO:0007669"/>
    <property type="project" value="InterPro"/>
</dbReference>
<dbReference type="SUPFAM" id="SSF46689">
    <property type="entry name" value="Homeodomain-like"/>
    <property type="match status" value="1"/>
</dbReference>
<dbReference type="PANTHER" id="PTHR47893:SF1">
    <property type="entry name" value="REGULATORY PROTEIN PCHR"/>
    <property type="match status" value="1"/>
</dbReference>
<dbReference type="SMART" id="SM00342">
    <property type="entry name" value="HTH_ARAC"/>
    <property type="match status" value="1"/>
</dbReference>
<dbReference type="Proteomes" id="UP000004259">
    <property type="component" value="Unassembled WGS sequence"/>
</dbReference>
<dbReference type="InterPro" id="IPR009057">
    <property type="entry name" value="Homeodomain-like_sf"/>
</dbReference>
<comment type="caution">
    <text evidence="5">The sequence shown here is derived from an EMBL/GenBank/DDBJ whole genome shotgun (WGS) entry which is preliminary data.</text>
</comment>
<dbReference type="EMBL" id="ADKM02000091">
    <property type="protein sequence ID" value="EGC02607.1"/>
    <property type="molecule type" value="Genomic_DNA"/>
</dbReference>
<dbReference type="eggNOG" id="COG2207">
    <property type="taxonomic scope" value="Bacteria"/>
</dbReference>